<dbReference type="AlphaFoldDB" id="A0A1L3SW50"/>
<name>A0A1L3SW50_9HYPH</name>
<dbReference type="Proteomes" id="UP000182840">
    <property type="component" value="Chromosome"/>
</dbReference>
<reference evidence="2" key="1">
    <citation type="submission" date="2016-11" db="EMBL/GenBank/DDBJ databases">
        <title>Mesorhizobium oceanicum sp. nov., isolated from deep seawater in South China Sea.</title>
        <authorList>
            <person name="Fu G.-Y."/>
        </authorList>
    </citation>
    <scope>NUCLEOTIDE SEQUENCE [LARGE SCALE GENOMIC DNA]</scope>
    <source>
        <strain evidence="2">B7</strain>
    </source>
</reference>
<dbReference type="STRING" id="1670800.BSQ44_20840"/>
<accession>A0A1L3SW50</accession>
<keyword evidence="2" id="KW-1185">Reference proteome</keyword>
<sequence>MMAIAVRDHRAVAEQGALLPEHRNHFWTTIDSYGQQEFCRPLRQHVEDASIVAFLDGRGFAVEAELNVKDARAEEVSSLVVSFEVLRDSGAGVHLHYAYW</sequence>
<evidence type="ECO:0000313" key="1">
    <source>
        <dbReference type="EMBL" id="APH73545.1"/>
    </source>
</evidence>
<dbReference type="EMBL" id="CP018171">
    <property type="protein sequence ID" value="APH73545.1"/>
    <property type="molecule type" value="Genomic_DNA"/>
</dbReference>
<gene>
    <name evidence="1" type="ORF">BSQ44_20840</name>
</gene>
<dbReference type="KEGG" id="meso:BSQ44_20840"/>
<proteinExistence type="predicted"/>
<organism evidence="1 2">
    <name type="scientific">Aquibium oceanicum</name>
    <dbReference type="NCBI Taxonomy" id="1670800"/>
    <lineage>
        <taxon>Bacteria</taxon>
        <taxon>Pseudomonadati</taxon>
        <taxon>Pseudomonadota</taxon>
        <taxon>Alphaproteobacteria</taxon>
        <taxon>Hyphomicrobiales</taxon>
        <taxon>Phyllobacteriaceae</taxon>
        <taxon>Aquibium</taxon>
    </lineage>
</organism>
<evidence type="ECO:0000313" key="2">
    <source>
        <dbReference type="Proteomes" id="UP000182840"/>
    </source>
</evidence>
<protein>
    <submittedName>
        <fullName evidence="1">Uncharacterized protein</fullName>
    </submittedName>
</protein>